<dbReference type="InterPro" id="IPR017930">
    <property type="entry name" value="Myb_dom"/>
</dbReference>
<dbReference type="PROSITE" id="PS51294">
    <property type="entry name" value="HTH_MYB"/>
    <property type="match status" value="2"/>
</dbReference>
<evidence type="ECO:0000256" key="1">
    <source>
        <dbReference type="ARBA" id="ARBA00004123"/>
    </source>
</evidence>
<feature type="region of interest" description="Disordered" evidence="11">
    <location>
        <begin position="777"/>
        <end position="809"/>
    </location>
</feature>
<accession>A0A8J5UVI0</accession>
<dbReference type="SMART" id="SM00717">
    <property type="entry name" value="SANT"/>
    <property type="match status" value="2"/>
</dbReference>
<dbReference type="Pfam" id="PF00856">
    <property type="entry name" value="SET"/>
    <property type="match status" value="1"/>
</dbReference>
<feature type="domain" description="Myb-like" evidence="12">
    <location>
        <begin position="856"/>
        <end position="893"/>
    </location>
</feature>
<evidence type="ECO:0000259" key="13">
    <source>
        <dbReference type="PROSITE" id="PS50280"/>
    </source>
</evidence>
<dbReference type="GO" id="GO:0005634">
    <property type="term" value="C:nucleus"/>
    <property type="evidence" value="ECO:0007669"/>
    <property type="project" value="UniProtKB-SubCell"/>
</dbReference>
<keyword evidence="3" id="KW-0158">Chromosome</keyword>
<evidence type="ECO:0000259" key="12">
    <source>
        <dbReference type="PROSITE" id="PS50090"/>
    </source>
</evidence>
<dbReference type="PANTHER" id="PTHR45660:SF9">
    <property type="entry name" value="OS05G0490700 PROTEIN"/>
    <property type="match status" value="1"/>
</dbReference>
<keyword evidence="19" id="KW-1185">Reference proteome</keyword>
<dbReference type="InterPro" id="IPR003616">
    <property type="entry name" value="Post-SET_dom"/>
</dbReference>
<gene>
    <name evidence="18" type="ORF">GUJ93_ZPchr0039g14210</name>
</gene>
<evidence type="ECO:0000313" key="19">
    <source>
        <dbReference type="Proteomes" id="UP000729402"/>
    </source>
</evidence>
<feature type="domain" description="YDG" evidence="16">
    <location>
        <begin position="231"/>
        <end position="378"/>
    </location>
</feature>
<dbReference type="SMART" id="SM00468">
    <property type="entry name" value="PreSET"/>
    <property type="match status" value="1"/>
</dbReference>
<dbReference type="InterPro" id="IPR003105">
    <property type="entry name" value="SRA_YDG"/>
</dbReference>
<dbReference type="SMART" id="SM00466">
    <property type="entry name" value="SRA"/>
    <property type="match status" value="1"/>
</dbReference>
<feature type="region of interest" description="Disordered" evidence="11">
    <location>
        <begin position="129"/>
        <end position="149"/>
    </location>
</feature>
<dbReference type="InterPro" id="IPR001214">
    <property type="entry name" value="SET_dom"/>
</dbReference>
<evidence type="ECO:0000259" key="15">
    <source>
        <dbReference type="PROSITE" id="PS50868"/>
    </source>
</evidence>
<feature type="domain" description="HTH myb-type" evidence="17">
    <location>
        <begin position="860"/>
        <end position="893"/>
    </location>
</feature>
<protein>
    <recommendedName>
        <fullName evidence="20">Histone-lysine N-methyltransferase</fullName>
    </recommendedName>
</protein>
<feature type="region of interest" description="Disordered" evidence="11">
    <location>
        <begin position="718"/>
        <end position="763"/>
    </location>
</feature>
<dbReference type="Proteomes" id="UP000729402">
    <property type="component" value="Unassembled WGS sequence"/>
</dbReference>
<dbReference type="PROSITE" id="PS50280">
    <property type="entry name" value="SET"/>
    <property type="match status" value="1"/>
</dbReference>
<dbReference type="InterPro" id="IPR001005">
    <property type="entry name" value="SANT/Myb"/>
</dbReference>
<dbReference type="PROSITE" id="PS50090">
    <property type="entry name" value="MYB_LIKE"/>
    <property type="match status" value="2"/>
</dbReference>
<dbReference type="GO" id="GO:0008270">
    <property type="term" value="F:zinc ion binding"/>
    <property type="evidence" value="ECO:0007669"/>
    <property type="project" value="InterPro"/>
</dbReference>
<evidence type="ECO:0000259" key="16">
    <source>
        <dbReference type="PROSITE" id="PS51015"/>
    </source>
</evidence>
<dbReference type="InterPro" id="IPR025794">
    <property type="entry name" value="H3-K9-MeTrfase_plant"/>
</dbReference>
<dbReference type="InterPro" id="IPR051357">
    <property type="entry name" value="H3K9_HMTase_SUVAR3-9"/>
</dbReference>
<evidence type="ECO:0000256" key="5">
    <source>
        <dbReference type="ARBA" id="ARBA00022853"/>
    </source>
</evidence>
<evidence type="ECO:0000256" key="4">
    <source>
        <dbReference type="ARBA" id="ARBA00022737"/>
    </source>
</evidence>
<keyword evidence="9 10" id="KW-0539">Nucleus</keyword>
<dbReference type="PROSITE" id="PS50868">
    <property type="entry name" value="POST_SET"/>
    <property type="match status" value="1"/>
</dbReference>
<evidence type="ECO:0000259" key="14">
    <source>
        <dbReference type="PROSITE" id="PS50867"/>
    </source>
</evidence>
<dbReference type="CDD" id="cd00167">
    <property type="entry name" value="SANT"/>
    <property type="match status" value="2"/>
</dbReference>
<feature type="domain" description="Myb-like" evidence="12">
    <location>
        <begin position="803"/>
        <end position="855"/>
    </location>
</feature>
<keyword evidence="8" id="KW-0804">Transcription</keyword>
<evidence type="ECO:0000256" key="7">
    <source>
        <dbReference type="ARBA" id="ARBA00023125"/>
    </source>
</evidence>
<dbReference type="EMBL" id="JAAALK010001907">
    <property type="protein sequence ID" value="KAG8039330.1"/>
    <property type="molecule type" value="Genomic_DNA"/>
</dbReference>
<keyword evidence="7" id="KW-0238">DNA-binding</keyword>
<feature type="domain" description="Pre-SET" evidence="14">
    <location>
        <begin position="453"/>
        <end position="514"/>
    </location>
</feature>
<dbReference type="FunFam" id="1.10.10.60:FF:000001">
    <property type="entry name" value="MYB-related transcription factor"/>
    <property type="match status" value="1"/>
</dbReference>
<dbReference type="GO" id="GO:0005694">
    <property type="term" value="C:chromosome"/>
    <property type="evidence" value="ECO:0007669"/>
    <property type="project" value="UniProtKB-SubCell"/>
</dbReference>
<dbReference type="Pfam" id="PF00249">
    <property type="entry name" value="Myb_DNA-binding"/>
    <property type="match status" value="2"/>
</dbReference>
<dbReference type="GO" id="GO:0003690">
    <property type="term" value="F:double-stranded DNA binding"/>
    <property type="evidence" value="ECO:0007669"/>
    <property type="project" value="TreeGrafter"/>
</dbReference>
<dbReference type="Pfam" id="PF02182">
    <property type="entry name" value="SAD_SRA"/>
    <property type="match status" value="1"/>
</dbReference>
<evidence type="ECO:0000256" key="6">
    <source>
        <dbReference type="ARBA" id="ARBA00023015"/>
    </source>
</evidence>
<comment type="caution">
    <text evidence="18">The sequence shown here is derived from an EMBL/GenBank/DDBJ whole genome shotgun (WGS) entry which is preliminary data.</text>
</comment>
<dbReference type="AlphaFoldDB" id="A0A8J5UVI0"/>
<dbReference type="FunFam" id="2.30.280.10:FF:000003">
    <property type="entry name" value="Histone-lysine N-methyltransferase, H3 lysine-9 specific SUVH5"/>
    <property type="match status" value="1"/>
</dbReference>
<dbReference type="SMART" id="SM00317">
    <property type="entry name" value="SET"/>
    <property type="match status" value="1"/>
</dbReference>
<evidence type="ECO:0000313" key="18">
    <source>
        <dbReference type="EMBL" id="KAG8039330.1"/>
    </source>
</evidence>
<evidence type="ECO:0000256" key="9">
    <source>
        <dbReference type="ARBA" id="ARBA00023242"/>
    </source>
</evidence>
<comment type="subcellular location">
    <subcellularLocation>
        <location evidence="2">Chromosome</location>
    </subcellularLocation>
    <subcellularLocation>
        <location evidence="1 10">Nucleus</location>
    </subcellularLocation>
</comment>
<dbReference type="OrthoDB" id="5792673at2759"/>
<dbReference type="PROSITE" id="PS50867">
    <property type="entry name" value="PRE_SET"/>
    <property type="match status" value="1"/>
</dbReference>
<dbReference type="PANTHER" id="PTHR45660">
    <property type="entry name" value="HISTONE-LYSINE N-METHYLTRANSFERASE SETMAR"/>
    <property type="match status" value="1"/>
</dbReference>
<feature type="domain" description="Post-SET" evidence="15">
    <location>
        <begin position="674"/>
        <end position="690"/>
    </location>
</feature>
<reference evidence="18" key="2">
    <citation type="submission" date="2021-02" db="EMBL/GenBank/DDBJ databases">
        <authorList>
            <person name="Kimball J.A."/>
            <person name="Haas M.W."/>
            <person name="Macchietto M."/>
            <person name="Kono T."/>
            <person name="Duquette J."/>
            <person name="Shao M."/>
        </authorList>
    </citation>
    <scope>NUCLEOTIDE SEQUENCE</scope>
    <source>
        <tissue evidence="18">Fresh leaf tissue</tissue>
    </source>
</reference>
<dbReference type="Pfam" id="PF05033">
    <property type="entry name" value="Pre-SET"/>
    <property type="match status" value="1"/>
</dbReference>
<name>A0A8J5UVI0_ZIZPA</name>
<evidence type="ECO:0000256" key="2">
    <source>
        <dbReference type="ARBA" id="ARBA00004286"/>
    </source>
</evidence>
<evidence type="ECO:0008006" key="20">
    <source>
        <dbReference type="Google" id="ProtNLM"/>
    </source>
</evidence>
<reference evidence="18" key="1">
    <citation type="journal article" date="2021" name="bioRxiv">
        <title>Whole Genome Assembly and Annotation of Northern Wild Rice, Zizania palustris L., Supports a Whole Genome Duplication in the Zizania Genus.</title>
        <authorList>
            <person name="Haas M."/>
            <person name="Kono T."/>
            <person name="Macchietto M."/>
            <person name="Millas R."/>
            <person name="McGilp L."/>
            <person name="Shao M."/>
            <person name="Duquette J."/>
            <person name="Hirsch C.N."/>
            <person name="Kimball J."/>
        </authorList>
    </citation>
    <scope>NUCLEOTIDE SEQUENCE</scope>
    <source>
        <tissue evidence="18">Fresh leaf tissue</tissue>
    </source>
</reference>
<sequence>MLGHGFLGLGLEWRHAGVEEDADAPDVGLGRPPVCCAPCSGIFDIFEMNSASNFIPGPNQELLDAKPLRSLAPMFPAPMGANVNQSSTPPLVCVTPVGQFPTGFGAGNLPAFGSSTTFNTTANGVFYTGNQTTGSGRKSKRSSGLDTNGFKIKRPKQAYKNFVAGKELAFLPPSSSDPRGVVEAVHMTFEALRRRHLQLDEIQETSKRADLKAGAIMMASNIRANMGKRVGAVPGVEIGDIFYFRMELCVIGLHAPSMGGIDYMSAKFGTDEDSVAICIVAAGGYENEDEDTDTLVYSGSGGNSKNSEERHDQKLERGNLALERSLHRKNEIRVVRGFKDPFCLTGKIYIYDGLYKIQESWKERTKSGINCFKYKLLREPGQPDGAAIWKMTQGWIDNPASRGRVILPDISSGAEILPVCLVNEVDHEKGPGHFTYSNQVKYLRPHSSMKPLQGCGCHSVCLPGDASCACGQHNGGNLPYSSSGLLVCRKPIIYECGEVCNCSSNCRNRVTQKGVRFHFEVFRTASRGWGLRCWEPIRAGAFVCEYTGEVIDELKVNLDDSEDDYIFQTVCPGEKTLKWNFGPELIGEESTYASPDEFQPLPIKISAKKIGNVSRFMNHSCSPNVFWQPVQYDHGDDSHPHIMFFALKHIPPMTELTYDYGVAGSESHGSGSRRTKNCFCGSLNCRGLTSPHYFRPSRWLAPPRSPPLPEEAISYRLANSTSSTPPPPPRQSKQAQPSLSGMAGGDGASPSTSSGVPPAPAPAPQLIQQHRVLVSMHEVKSESNGDPSTDNDGSRGTLPRVVGPRLKKGPWTPSEDDILEAYVKKHGEMNWKAVQKNTGLLRCGKSCRLRWMNHLRPNLKKGPFTKEEEDQIIKLHYRMGNKWAQMTAYLPGRQACGIDCHYLANSSDKPMSPSTTAFFASHCFSNGHFSASWSTIGPSMLELPSFQDTEFDPNIWSMHSRTSAMQPTNFADVCVQYTELPVKSDWVPPRNSDQSEELLNKTHALNHVVNQQHSVGSLSSSAGTACNVMTESSELDLFDEYLGQEPDFHTLVGSSFCASPLCPASPDELWNSELPSAQPPVVDSSKLIVPQYEQGDVSPHHENSCWSDAKLFLKEIGPSISEDEFDMHMENDVDTEAKPVTQPFNVSVSGNEVPICPSAAFSKISLKTVLDEFIMQLAIFRIKLSSTQKILPPLARICQLGYLHFLFFSTTA</sequence>
<dbReference type="PROSITE" id="PS51575">
    <property type="entry name" value="SAM_MT43_SUVAR39_2"/>
    <property type="match status" value="1"/>
</dbReference>
<dbReference type="GO" id="GO:0042054">
    <property type="term" value="F:histone methyltransferase activity"/>
    <property type="evidence" value="ECO:0007669"/>
    <property type="project" value="InterPro"/>
</dbReference>
<keyword evidence="6" id="KW-0805">Transcription regulation</keyword>
<feature type="domain" description="SET" evidence="13">
    <location>
        <begin position="517"/>
        <end position="661"/>
    </location>
</feature>
<proteinExistence type="predicted"/>
<evidence type="ECO:0000256" key="8">
    <source>
        <dbReference type="ARBA" id="ARBA00023163"/>
    </source>
</evidence>
<evidence type="ECO:0000256" key="11">
    <source>
        <dbReference type="SAM" id="MobiDB-lite"/>
    </source>
</evidence>
<dbReference type="PROSITE" id="PS51015">
    <property type="entry name" value="YDG"/>
    <property type="match status" value="1"/>
</dbReference>
<evidence type="ECO:0000256" key="3">
    <source>
        <dbReference type="ARBA" id="ARBA00022454"/>
    </source>
</evidence>
<evidence type="ECO:0000259" key="17">
    <source>
        <dbReference type="PROSITE" id="PS51294"/>
    </source>
</evidence>
<organism evidence="18 19">
    <name type="scientific">Zizania palustris</name>
    <name type="common">Northern wild rice</name>
    <dbReference type="NCBI Taxonomy" id="103762"/>
    <lineage>
        <taxon>Eukaryota</taxon>
        <taxon>Viridiplantae</taxon>
        <taxon>Streptophyta</taxon>
        <taxon>Embryophyta</taxon>
        <taxon>Tracheophyta</taxon>
        <taxon>Spermatophyta</taxon>
        <taxon>Magnoliopsida</taxon>
        <taxon>Liliopsida</taxon>
        <taxon>Poales</taxon>
        <taxon>Poaceae</taxon>
        <taxon>BOP clade</taxon>
        <taxon>Oryzoideae</taxon>
        <taxon>Oryzeae</taxon>
        <taxon>Zizaniinae</taxon>
        <taxon>Zizania</taxon>
    </lineage>
</organism>
<keyword evidence="5" id="KW-0156">Chromatin regulator</keyword>
<dbReference type="InterPro" id="IPR007728">
    <property type="entry name" value="Pre-SET_dom"/>
</dbReference>
<feature type="domain" description="HTH myb-type" evidence="17">
    <location>
        <begin position="803"/>
        <end position="859"/>
    </location>
</feature>
<evidence type="ECO:0000256" key="10">
    <source>
        <dbReference type="PROSITE-ProRule" id="PRU00358"/>
    </source>
</evidence>
<keyword evidence="4" id="KW-0677">Repeat</keyword>